<organism evidence="1 2">
    <name type="scientific">Populus trichocarpa</name>
    <name type="common">Western balsam poplar</name>
    <name type="synonym">Populus balsamifera subsp. trichocarpa</name>
    <dbReference type="NCBI Taxonomy" id="3694"/>
    <lineage>
        <taxon>Eukaryota</taxon>
        <taxon>Viridiplantae</taxon>
        <taxon>Streptophyta</taxon>
        <taxon>Embryophyta</taxon>
        <taxon>Tracheophyta</taxon>
        <taxon>Spermatophyta</taxon>
        <taxon>Magnoliopsida</taxon>
        <taxon>eudicotyledons</taxon>
        <taxon>Gunneridae</taxon>
        <taxon>Pentapetalae</taxon>
        <taxon>rosids</taxon>
        <taxon>fabids</taxon>
        <taxon>Malpighiales</taxon>
        <taxon>Salicaceae</taxon>
        <taxon>Saliceae</taxon>
        <taxon>Populus</taxon>
    </lineage>
</organism>
<dbReference type="InParanoid" id="A0A2K2CCM8"/>
<sequence length="69" mass="7902">MNELSPILQPKTYQQKDISRHGNRAWEYEIISCRTETNNSILAEGRLSSSSNTSINWGKSLNFTQTRKA</sequence>
<name>A0A2K2CCM8_POPTR</name>
<evidence type="ECO:0000313" key="2">
    <source>
        <dbReference type="Proteomes" id="UP000006729"/>
    </source>
</evidence>
<dbReference type="Proteomes" id="UP000006729">
    <property type="component" value="Chromosome 1"/>
</dbReference>
<dbReference type="AlphaFoldDB" id="A0A2K2CCM8"/>
<gene>
    <name evidence="1" type="ORF">POPTR_001G429900</name>
</gene>
<keyword evidence="2" id="KW-1185">Reference proteome</keyword>
<protein>
    <submittedName>
        <fullName evidence="1">Uncharacterized protein</fullName>
    </submittedName>
</protein>
<proteinExistence type="predicted"/>
<dbReference type="EMBL" id="CM009290">
    <property type="protein sequence ID" value="PNT59773.1"/>
    <property type="molecule type" value="Genomic_DNA"/>
</dbReference>
<reference evidence="1 2" key="1">
    <citation type="journal article" date="2006" name="Science">
        <title>The genome of black cottonwood, Populus trichocarpa (Torr. &amp; Gray).</title>
        <authorList>
            <person name="Tuskan G.A."/>
            <person name="Difazio S."/>
            <person name="Jansson S."/>
            <person name="Bohlmann J."/>
            <person name="Grigoriev I."/>
            <person name="Hellsten U."/>
            <person name="Putnam N."/>
            <person name="Ralph S."/>
            <person name="Rombauts S."/>
            <person name="Salamov A."/>
            <person name="Schein J."/>
            <person name="Sterck L."/>
            <person name="Aerts A."/>
            <person name="Bhalerao R.R."/>
            <person name="Bhalerao R.P."/>
            <person name="Blaudez D."/>
            <person name="Boerjan W."/>
            <person name="Brun A."/>
            <person name="Brunner A."/>
            <person name="Busov V."/>
            <person name="Campbell M."/>
            <person name="Carlson J."/>
            <person name="Chalot M."/>
            <person name="Chapman J."/>
            <person name="Chen G.L."/>
            <person name="Cooper D."/>
            <person name="Coutinho P.M."/>
            <person name="Couturier J."/>
            <person name="Covert S."/>
            <person name="Cronk Q."/>
            <person name="Cunningham R."/>
            <person name="Davis J."/>
            <person name="Degroeve S."/>
            <person name="Dejardin A."/>
            <person name="Depamphilis C."/>
            <person name="Detter J."/>
            <person name="Dirks B."/>
            <person name="Dubchak I."/>
            <person name="Duplessis S."/>
            <person name="Ehlting J."/>
            <person name="Ellis B."/>
            <person name="Gendler K."/>
            <person name="Goodstein D."/>
            <person name="Gribskov M."/>
            <person name="Grimwood J."/>
            <person name="Groover A."/>
            <person name="Gunter L."/>
            <person name="Hamberger B."/>
            <person name="Heinze B."/>
            <person name="Helariutta Y."/>
            <person name="Henrissat B."/>
            <person name="Holligan D."/>
            <person name="Holt R."/>
            <person name="Huang W."/>
            <person name="Islam-Faridi N."/>
            <person name="Jones S."/>
            <person name="Jones-Rhoades M."/>
            <person name="Jorgensen R."/>
            <person name="Joshi C."/>
            <person name="Kangasjarvi J."/>
            <person name="Karlsson J."/>
            <person name="Kelleher C."/>
            <person name="Kirkpatrick R."/>
            <person name="Kirst M."/>
            <person name="Kohler A."/>
            <person name="Kalluri U."/>
            <person name="Larimer F."/>
            <person name="Leebens-Mack J."/>
            <person name="Leple J.C."/>
            <person name="Locascio P."/>
            <person name="Lou Y."/>
            <person name="Lucas S."/>
            <person name="Martin F."/>
            <person name="Montanini B."/>
            <person name="Napoli C."/>
            <person name="Nelson D.R."/>
            <person name="Nelson C."/>
            <person name="Nieminen K."/>
            <person name="Nilsson O."/>
            <person name="Pereda V."/>
            <person name="Peter G."/>
            <person name="Philippe R."/>
            <person name="Pilate G."/>
            <person name="Poliakov A."/>
            <person name="Razumovskaya J."/>
            <person name="Richardson P."/>
            <person name="Rinaldi C."/>
            <person name="Ritland K."/>
            <person name="Rouze P."/>
            <person name="Ryaboy D."/>
            <person name="Schmutz J."/>
            <person name="Schrader J."/>
            <person name="Segerman B."/>
            <person name="Shin H."/>
            <person name="Siddiqui A."/>
            <person name="Sterky F."/>
            <person name="Terry A."/>
            <person name="Tsai C.J."/>
            <person name="Uberbacher E."/>
            <person name="Unneberg P."/>
            <person name="Vahala J."/>
            <person name="Wall K."/>
            <person name="Wessler S."/>
            <person name="Yang G."/>
            <person name="Yin T."/>
            <person name="Douglas C."/>
            <person name="Marra M."/>
            <person name="Sandberg G."/>
            <person name="Van de Peer Y."/>
            <person name="Rokhsar D."/>
        </authorList>
    </citation>
    <scope>NUCLEOTIDE SEQUENCE [LARGE SCALE GENOMIC DNA]</scope>
    <source>
        <strain evidence="2">cv. Nisqually</strain>
    </source>
</reference>
<accession>A0A2K2CCM8</accession>
<evidence type="ECO:0000313" key="1">
    <source>
        <dbReference type="EMBL" id="PNT59773.1"/>
    </source>
</evidence>